<reference evidence="2" key="2">
    <citation type="journal article" date="2017" name="Sci. Adv.">
        <title>A tail of two voltages: Proteomic comparison of the three electric organs of the electric eel.</title>
        <authorList>
            <person name="Traeger L.L."/>
            <person name="Sabat G."/>
            <person name="Barrett-Wilt G.A."/>
            <person name="Wells G.B."/>
            <person name="Sussman M.R."/>
        </authorList>
    </citation>
    <scope>NUCLEOTIDE SEQUENCE [LARGE SCALE GENOMIC DNA]</scope>
</reference>
<organism evidence="1 2">
    <name type="scientific">Electrophorus electricus</name>
    <name type="common">Electric eel</name>
    <name type="synonym">Gymnotus electricus</name>
    <dbReference type="NCBI Taxonomy" id="8005"/>
    <lineage>
        <taxon>Eukaryota</taxon>
        <taxon>Metazoa</taxon>
        <taxon>Chordata</taxon>
        <taxon>Craniata</taxon>
        <taxon>Vertebrata</taxon>
        <taxon>Euteleostomi</taxon>
        <taxon>Actinopterygii</taxon>
        <taxon>Neopterygii</taxon>
        <taxon>Teleostei</taxon>
        <taxon>Ostariophysi</taxon>
        <taxon>Gymnotiformes</taxon>
        <taxon>Gymnotoidei</taxon>
        <taxon>Gymnotidae</taxon>
        <taxon>Electrophorus</taxon>
    </lineage>
</organism>
<protein>
    <recommendedName>
        <fullName evidence="3">Kinesin-associated protein 3</fullName>
    </recommendedName>
</protein>
<dbReference type="Proteomes" id="UP000314983">
    <property type="component" value="Chromosome 15"/>
</dbReference>
<dbReference type="AlphaFoldDB" id="A0A4W4GZE1"/>
<dbReference type="GO" id="GO:0044782">
    <property type="term" value="P:cilium organization"/>
    <property type="evidence" value="ECO:0007669"/>
    <property type="project" value="TreeGrafter"/>
</dbReference>
<dbReference type="Gene3D" id="1.25.10.10">
    <property type="entry name" value="Leucine-rich Repeat Variant"/>
    <property type="match status" value="1"/>
</dbReference>
<gene>
    <name evidence="1" type="primary">kifap3b</name>
</gene>
<accession>A0A4W4GZE1</accession>
<dbReference type="SMART" id="SM00185">
    <property type="entry name" value="ARM"/>
    <property type="match status" value="4"/>
</dbReference>
<keyword evidence="2" id="KW-1185">Reference proteome</keyword>
<reference evidence="1" key="4">
    <citation type="submission" date="2025-08" db="UniProtKB">
        <authorList>
            <consortium name="Ensembl"/>
        </authorList>
    </citation>
    <scope>IDENTIFICATION</scope>
</reference>
<dbReference type="InterPro" id="IPR000225">
    <property type="entry name" value="Armadillo"/>
</dbReference>
<dbReference type="PANTHER" id="PTHR15605:SF2">
    <property type="entry name" value="KINESIN-ASSOCIATED PROTEIN 3"/>
    <property type="match status" value="1"/>
</dbReference>
<evidence type="ECO:0000313" key="2">
    <source>
        <dbReference type="Proteomes" id="UP000314983"/>
    </source>
</evidence>
<dbReference type="PANTHER" id="PTHR15605">
    <property type="entry name" value="KINESIN-ASSOCIATED PROTEINS"/>
    <property type="match status" value="1"/>
</dbReference>
<dbReference type="GO" id="GO:0005930">
    <property type="term" value="C:axoneme"/>
    <property type="evidence" value="ECO:0007669"/>
    <property type="project" value="TreeGrafter"/>
</dbReference>
<evidence type="ECO:0000313" key="1">
    <source>
        <dbReference type="Ensembl" id="ENSEEEP00000041739.2"/>
    </source>
</evidence>
<evidence type="ECO:0008006" key="3">
    <source>
        <dbReference type="Google" id="ProtNLM"/>
    </source>
</evidence>
<dbReference type="SUPFAM" id="SSF48371">
    <property type="entry name" value="ARM repeat"/>
    <property type="match status" value="1"/>
</dbReference>
<dbReference type="InterPro" id="IPR016024">
    <property type="entry name" value="ARM-type_fold"/>
</dbReference>
<dbReference type="InterPro" id="IPR011989">
    <property type="entry name" value="ARM-like"/>
</dbReference>
<dbReference type="Ensembl" id="ENSEEET00000042224.2">
    <property type="protein sequence ID" value="ENSEEEP00000041739.2"/>
    <property type="gene ID" value="ENSEEEG00000019739.2"/>
</dbReference>
<dbReference type="GO" id="GO:0019894">
    <property type="term" value="F:kinesin binding"/>
    <property type="evidence" value="ECO:0007669"/>
    <property type="project" value="InterPro"/>
</dbReference>
<dbReference type="GeneTree" id="ENSGT00390000003574"/>
<dbReference type="GO" id="GO:0016939">
    <property type="term" value="C:kinesin II complex"/>
    <property type="evidence" value="ECO:0007669"/>
    <property type="project" value="TreeGrafter"/>
</dbReference>
<dbReference type="SMART" id="SM01297">
    <property type="entry name" value="KAP"/>
    <property type="match status" value="1"/>
</dbReference>
<reference evidence="2" key="1">
    <citation type="journal article" date="2014" name="Science">
        <title>Nonhuman genetics. Genomic basis for the convergent evolution of electric organs.</title>
        <authorList>
            <person name="Gallant J.R."/>
            <person name="Traeger L.L."/>
            <person name="Volkening J.D."/>
            <person name="Moffett H."/>
            <person name="Chen P.H."/>
            <person name="Novina C.D."/>
            <person name="Phillips G.N.Jr."/>
            <person name="Anand R."/>
            <person name="Wells G.B."/>
            <person name="Pinch M."/>
            <person name="Guth R."/>
            <person name="Unguez G.A."/>
            <person name="Albert J.S."/>
            <person name="Zakon H.H."/>
            <person name="Samanta M.P."/>
            <person name="Sussman M.R."/>
        </authorList>
    </citation>
    <scope>NUCLEOTIDE SEQUENCE [LARGE SCALE GENOMIC DNA]</scope>
</reference>
<dbReference type="InterPro" id="IPR008658">
    <property type="entry name" value="KAP3"/>
</dbReference>
<sequence>MQSDDAQYLKRKVKPGNIDVHPTEKALVVHYEVEAAILGEKGDAMHEERKESQKIIRLRSLNASTDVASLARKVVEECKLIHPSKLAEVEHLIFYLQNRKKPSIEKEEKKLVKPRELTPFEGMEIDEEANINKIDDYVELLYEDVPEKIRGSTLILHLARNPDNLEELLHNETALGALARVLREDWKHSVELATTIVYIFFCFSSFSQFHGLITHYKIGALCMNIVEHELKRYDLWQDELQKKSKAYILDNLRREHEKAYKKYQSLLVKQEQLLRVALYLLLNLAEDTRTELKMRNKNIVHLLVKTLDRDNEELLVLVISFLKKLSIFLENKNDMAEMDIVEKLACLVPCDHEDVMNVTLRLLLNLSFDTGLRTKMVQVGLLPKITALLGNETHKQIVMCILYHISMDDRAKSMFAYTECIPQLMKMLFEHREEKIDSELISFCINLAANKRNAQIICEGNGLKMLMKRALKFKDPLLMKMIRNVSQHDGPLKQLFLDYVGDLAAQISPEEDEEFVIECLGTLANLTIPDLDWELLLREYNLVPYLKDRLKPGSAEDDLILEVVIMIGTVSMDDSCAAMLAKSGIIPALIELLNAQQEDDEFVCQIIYVFYQMVFHQATRDVIIKDTQAPAYLIDLMHDKNTEIRKVCDNTLDIIAEYDEEWGRKIQSEKFRWHNSQWLEMVESRQMDDSEPYLYGDDPDALERPDLFYSTGHYFIIDGSICAFFYCNYINSSWITEKVVLSQYLESNGSNGRPATAYGFRPDEPFYQGHGASS</sequence>
<name>A0A4W4GZE1_ELEEL</name>
<reference evidence="1" key="3">
    <citation type="submission" date="2020-05" db="EMBL/GenBank/DDBJ databases">
        <title>Electrophorus electricus (electric eel) genome, fEleEle1, primary haplotype.</title>
        <authorList>
            <person name="Myers G."/>
            <person name="Meyer A."/>
            <person name="Fedrigo O."/>
            <person name="Formenti G."/>
            <person name="Rhie A."/>
            <person name="Tracey A."/>
            <person name="Sims Y."/>
            <person name="Jarvis E.D."/>
        </authorList>
    </citation>
    <scope>NUCLEOTIDE SEQUENCE [LARGE SCALE GENOMIC DNA]</scope>
</reference>
<proteinExistence type="predicted"/>
<reference evidence="1" key="5">
    <citation type="submission" date="2025-09" db="UniProtKB">
        <authorList>
            <consortium name="Ensembl"/>
        </authorList>
    </citation>
    <scope>IDENTIFICATION</scope>
</reference>
<dbReference type="Pfam" id="PF05804">
    <property type="entry name" value="KAP"/>
    <property type="match status" value="1"/>
</dbReference>
<dbReference type="GO" id="GO:0035869">
    <property type="term" value="C:ciliary transition zone"/>
    <property type="evidence" value="ECO:0007669"/>
    <property type="project" value="TreeGrafter"/>
</dbReference>
<dbReference type="GO" id="GO:0007018">
    <property type="term" value="P:microtubule-based movement"/>
    <property type="evidence" value="ECO:0007669"/>
    <property type="project" value="TreeGrafter"/>
</dbReference>